<feature type="compositionally biased region" description="Basic residues" evidence="1">
    <location>
        <begin position="48"/>
        <end position="63"/>
    </location>
</feature>
<protein>
    <submittedName>
        <fullName evidence="2">Uncharacterized protein</fullName>
    </submittedName>
</protein>
<feature type="non-terminal residue" evidence="2">
    <location>
        <position position="1"/>
    </location>
</feature>
<dbReference type="EMBL" id="BKCJ011850985">
    <property type="protein sequence ID" value="GFD58280.1"/>
    <property type="molecule type" value="Genomic_DNA"/>
</dbReference>
<accession>A0A699XIV4</accession>
<organism evidence="2">
    <name type="scientific">Tanacetum cinerariifolium</name>
    <name type="common">Dalmatian daisy</name>
    <name type="synonym">Chrysanthemum cinerariifolium</name>
    <dbReference type="NCBI Taxonomy" id="118510"/>
    <lineage>
        <taxon>Eukaryota</taxon>
        <taxon>Viridiplantae</taxon>
        <taxon>Streptophyta</taxon>
        <taxon>Embryophyta</taxon>
        <taxon>Tracheophyta</taxon>
        <taxon>Spermatophyta</taxon>
        <taxon>Magnoliopsida</taxon>
        <taxon>eudicotyledons</taxon>
        <taxon>Gunneridae</taxon>
        <taxon>Pentapetalae</taxon>
        <taxon>asterids</taxon>
        <taxon>campanulids</taxon>
        <taxon>Asterales</taxon>
        <taxon>Asteraceae</taxon>
        <taxon>Asteroideae</taxon>
        <taxon>Anthemideae</taxon>
        <taxon>Anthemidinae</taxon>
        <taxon>Tanacetum</taxon>
    </lineage>
</organism>
<comment type="caution">
    <text evidence="2">The sequence shown here is derived from an EMBL/GenBank/DDBJ whole genome shotgun (WGS) entry which is preliminary data.</text>
</comment>
<name>A0A699XIV4_TANCI</name>
<evidence type="ECO:0000256" key="1">
    <source>
        <dbReference type="SAM" id="MobiDB-lite"/>
    </source>
</evidence>
<feature type="region of interest" description="Disordered" evidence="1">
    <location>
        <begin position="1"/>
        <end position="63"/>
    </location>
</feature>
<sequence>ARPALRARAADPRGSGQCRKRQQDRYRLGSSDPQLCVAALSDGEGPPHRRHLLKPLRRPRRRA</sequence>
<proteinExistence type="predicted"/>
<evidence type="ECO:0000313" key="2">
    <source>
        <dbReference type="EMBL" id="GFD58280.1"/>
    </source>
</evidence>
<reference evidence="2" key="1">
    <citation type="journal article" date="2019" name="Sci. Rep.">
        <title>Draft genome of Tanacetum cinerariifolium, the natural source of mosquito coil.</title>
        <authorList>
            <person name="Yamashiro T."/>
            <person name="Shiraishi A."/>
            <person name="Satake H."/>
            <person name="Nakayama K."/>
        </authorList>
    </citation>
    <scope>NUCLEOTIDE SEQUENCE</scope>
</reference>
<gene>
    <name evidence="2" type="ORF">Tci_930249</name>
</gene>
<dbReference type="AlphaFoldDB" id="A0A699XIV4"/>